<gene>
    <name evidence="3" type="ORF">H9847_05455</name>
</gene>
<dbReference type="EMBL" id="JAHLFE010000107">
    <property type="protein sequence ID" value="MBU3844300.1"/>
    <property type="molecule type" value="Genomic_DNA"/>
</dbReference>
<dbReference type="Proteomes" id="UP000733611">
    <property type="component" value="Unassembled WGS sequence"/>
</dbReference>
<dbReference type="AlphaFoldDB" id="A0A948WXZ6"/>
<feature type="chain" id="PRO_5037742055" evidence="2">
    <location>
        <begin position="34"/>
        <end position="453"/>
    </location>
</feature>
<proteinExistence type="predicted"/>
<reference evidence="3" key="2">
    <citation type="submission" date="2021-04" db="EMBL/GenBank/DDBJ databases">
        <authorList>
            <person name="Gilroy R."/>
        </authorList>
    </citation>
    <scope>NUCLEOTIDE SEQUENCE</scope>
    <source>
        <strain evidence="3">378</strain>
    </source>
</reference>
<evidence type="ECO:0000256" key="2">
    <source>
        <dbReference type="SAM" id="SignalP"/>
    </source>
</evidence>
<organism evidence="3 4">
    <name type="scientific">Candidatus Anaerobiospirillum pullicola</name>
    <dbReference type="NCBI Taxonomy" id="2838451"/>
    <lineage>
        <taxon>Bacteria</taxon>
        <taxon>Pseudomonadati</taxon>
        <taxon>Pseudomonadota</taxon>
        <taxon>Gammaproteobacteria</taxon>
        <taxon>Aeromonadales</taxon>
        <taxon>Succinivibrionaceae</taxon>
        <taxon>Anaerobiospirillum</taxon>
    </lineage>
</organism>
<accession>A0A948WXZ6</accession>
<protein>
    <submittedName>
        <fullName evidence="3">Uncharacterized protein</fullName>
    </submittedName>
</protein>
<keyword evidence="2" id="KW-0732">Signal</keyword>
<comment type="caution">
    <text evidence="3">The sequence shown here is derived from an EMBL/GenBank/DDBJ whole genome shotgun (WGS) entry which is preliminary data.</text>
</comment>
<evidence type="ECO:0000313" key="4">
    <source>
        <dbReference type="Proteomes" id="UP000733611"/>
    </source>
</evidence>
<keyword evidence="1" id="KW-0175">Coiled coil</keyword>
<feature type="coiled-coil region" evidence="1">
    <location>
        <begin position="347"/>
        <end position="436"/>
    </location>
</feature>
<reference evidence="3" key="1">
    <citation type="journal article" date="2021" name="PeerJ">
        <title>Extensive microbial diversity within the chicken gut microbiome revealed by metagenomics and culture.</title>
        <authorList>
            <person name="Gilroy R."/>
            <person name="Ravi A."/>
            <person name="Getino M."/>
            <person name="Pursley I."/>
            <person name="Horton D.L."/>
            <person name="Alikhan N.F."/>
            <person name="Baker D."/>
            <person name="Gharbi K."/>
            <person name="Hall N."/>
            <person name="Watson M."/>
            <person name="Adriaenssens E.M."/>
            <person name="Foster-Nyarko E."/>
            <person name="Jarju S."/>
            <person name="Secka A."/>
            <person name="Antonio M."/>
            <person name="Oren A."/>
            <person name="Chaudhuri R.R."/>
            <person name="La Ragione R."/>
            <person name="Hildebrand F."/>
            <person name="Pallen M.J."/>
        </authorList>
    </citation>
    <scope>NUCLEOTIDE SEQUENCE</scope>
    <source>
        <strain evidence="3">378</strain>
    </source>
</reference>
<feature type="signal peptide" evidence="2">
    <location>
        <begin position="1"/>
        <end position="33"/>
    </location>
</feature>
<evidence type="ECO:0000256" key="1">
    <source>
        <dbReference type="SAM" id="Coils"/>
    </source>
</evidence>
<name>A0A948WXZ6_9GAMM</name>
<evidence type="ECO:0000313" key="3">
    <source>
        <dbReference type="EMBL" id="MBU3844300.1"/>
    </source>
</evidence>
<sequence>MAHFSAHSSWILALSLSLSCGVLSLSAPASALAAEAAADAENSNILEKLQHFFPLYRAVPSDLILRADITRTSAGTEAKVLGAASGMLDCLFSDADSGDCMQASAQLGTNTELTAQEIVDILEQGFNTPEARFTALHDYVTRLEDKVVNLNKSATRVHETQSRQFSALKSKIRNGETTSFELYKSAADINANLELMKANLERYQFTVEQVEQALSMLLGAGKTTIQEAQAKMQLKEVQGCDEQITTYALQVERLNDITATWQQEHDLLSLTAITQEAREDEGASPNFIYLLLNSAENAAQKLTAMIKGDTATASESDPALEMAQRSSVQNELLQEQMQSIYQRDQQQLQLEGELSQLKQDKVKLQKQLAYYETAMALMQNQLTENQELLQDMQEQKQALLQTNKQGAMDSEAQHKLKEYEQYIAKLEGEIESIRSSYLDYAEYRNVLNIEVEQ</sequence>